<dbReference type="OrthoDB" id="44716at2"/>
<evidence type="ECO:0000313" key="3">
    <source>
        <dbReference type="Proteomes" id="UP000077469"/>
    </source>
</evidence>
<feature type="chain" id="PRO_5006945822" description="AMIN domain-containing protein" evidence="1">
    <location>
        <begin position="17"/>
        <end position="413"/>
    </location>
</feature>
<keyword evidence="1" id="KW-0732">Signal</keyword>
<dbReference type="STRING" id="1123384.AJ81_07915"/>
<dbReference type="EMBL" id="CP007141">
    <property type="protein sequence ID" value="AJC74851.1"/>
    <property type="molecule type" value="Genomic_DNA"/>
</dbReference>
<name>A0A0X1KUC6_9THEM</name>
<evidence type="ECO:0008006" key="4">
    <source>
        <dbReference type="Google" id="ProtNLM"/>
    </source>
</evidence>
<dbReference type="PaxDb" id="1123384-AJ81_07915"/>
<evidence type="ECO:0000313" key="2">
    <source>
        <dbReference type="EMBL" id="AJC74851.1"/>
    </source>
</evidence>
<keyword evidence="3" id="KW-1185">Reference proteome</keyword>
<protein>
    <recommendedName>
        <fullName evidence="4">AMIN domain-containing protein</fullName>
    </recommendedName>
</protein>
<dbReference type="RefSeq" id="WP_031504105.1">
    <property type="nucleotide sequence ID" value="NC_022795.1"/>
</dbReference>
<reference evidence="2 3" key="1">
    <citation type="submission" date="2014-01" db="EMBL/GenBank/DDBJ databases">
        <title>Genome sequencing of Thermotog hypogea.</title>
        <authorList>
            <person name="Zhang X."/>
            <person name="Alvare G."/>
            <person name="Fristensky B."/>
            <person name="Chen L."/>
            <person name="Suen T."/>
            <person name="Chen Q."/>
            <person name="Ma K."/>
        </authorList>
    </citation>
    <scope>NUCLEOTIDE SEQUENCE [LARGE SCALE GENOMIC DNA]</scope>
    <source>
        <strain evidence="2 3">DSM 11164</strain>
    </source>
</reference>
<evidence type="ECO:0000256" key="1">
    <source>
        <dbReference type="SAM" id="SignalP"/>
    </source>
</evidence>
<feature type="signal peptide" evidence="1">
    <location>
        <begin position="1"/>
        <end position="16"/>
    </location>
</feature>
<dbReference type="Proteomes" id="UP000077469">
    <property type="component" value="Chromosome"/>
</dbReference>
<dbReference type="AlphaFoldDB" id="A0A0X1KUC6"/>
<proteinExistence type="predicted"/>
<dbReference type="PATRIC" id="fig|1123384.7.peg.1587"/>
<sequence length="413" mass="47334">MKWSVVFLILSCQCLAAQLLINTFDMSAYLFMDGERLQFKAQCPEDMKLTDEIVDLYEPINLTVNYIPMPDVPLLISQQGFTVGTKMADIVVPEEMFIKLSHMVESGKKVELLVDRYPIEIYPDRIKVVEPVSKEKIEFFLSHFFEKVPRVPGIGEHSLHWTSNYQLVVSYFPGLGGVVMAIFEDGPFELTFAENDNQTKGLCIALAPGQHTLEIVSLNDATRLTLNFPEWEIRFESDEIELGTVCEDSFLFPSGLQPGERFLYPGRYVALHFSDEQLVVRDFRVKDTMPPKLTMNVRWLDSMCQIQMDVEDFSVFENFLYVDGEKIDMQRGVLTLSSGKHTLIGVAADVFGNVAYAVRILERLTEMAVFSQEKVVNIGGFRFFSPYLRWQLFEAPSFEVKVNERTLQIEKSR</sequence>
<dbReference type="KEGG" id="phy:AJ81_07915"/>
<organism evidence="2 3">
    <name type="scientific">Pseudothermotoga hypogea DSM 11164 = NBRC 106472</name>
    <dbReference type="NCBI Taxonomy" id="1123384"/>
    <lineage>
        <taxon>Bacteria</taxon>
        <taxon>Thermotogati</taxon>
        <taxon>Thermotogota</taxon>
        <taxon>Thermotogae</taxon>
        <taxon>Thermotogales</taxon>
        <taxon>Thermotogaceae</taxon>
        <taxon>Pseudothermotoga</taxon>
    </lineage>
</organism>
<gene>
    <name evidence="2" type="ORF">AJ81_07915</name>
</gene>
<accession>A0A0X1KUC6</accession>